<proteinExistence type="predicted"/>
<dbReference type="HOGENOM" id="CLU_965951_0_0_9"/>
<dbReference type="eggNOG" id="COG4227">
    <property type="taxonomic scope" value="Bacteria"/>
</dbReference>
<accession>Q2RLJ8</accession>
<protein>
    <recommendedName>
        <fullName evidence="1">N-terminal domain-containing protein</fullName>
    </recommendedName>
</protein>
<organism evidence="2">
    <name type="scientific">Moorella thermoacetica (strain ATCC 39073 / JCM 9320)</name>
    <dbReference type="NCBI Taxonomy" id="264732"/>
    <lineage>
        <taxon>Bacteria</taxon>
        <taxon>Bacillati</taxon>
        <taxon>Bacillota</taxon>
        <taxon>Clostridia</taxon>
        <taxon>Neomoorellales</taxon>
        <taxon>Neomoorellaceae</taxon>
        <taxon>Neomoorella</taxon>
    </lineage>
</organism>
<feature type="domain" description="N-terminal" evidence="1">
    <location>
        <begin position="70"/>
        <end position="145"/>
    </location>
</feature>
<dbReference type="STRING" id="264732.Moth_0357"/>
<dbReference type="InterPro" id="IPR013610">
    <property type="entry name" value="ArdC_N"/>
</dbReference>
<dbReference type="PATRIC" id="fig|264732.11.peg.388"/>
<evidence type="ECO:0000313" key="2">
    <source>
        <dbReference type="EMBL" id="ABC18691.1"/>
    </source>
</evidence>
<sequence>MGRKPALILLTEGGKGRAGGPPGRMKYDTEKAREALNRLLAMFASGDLPPAVARTLIRPQGGQSKPSDTWSLGNRLLMYLAGTEDARGFHQWQEAGRMVKKGARAFHILAPCTVKKIVKVTDPETSEEREEERRVIVGFRFIPVFRYEDTEGKPLPDVKYDPPEPPPLQEVAKAFGVQEIIYAPGNDGSYGFFSWSNGKKIVLHTHDVKTWFHELGHAIHHTFRPLQGGQVPEQEIVAEVFAATMCEIHGVRGYHQYSWEYIRHYARNNPQEALKAVFRVLADVEECLNRVFAARKALKDIRAA</sequence>
<dbReference type="EnsemblBacteria" id="ABC18691">
    <property type="protein sequence ID" value="ABC18691"/>
    <property type="gene ID" value="Moth_0357"/>
</dbReference>
<dbReference type="GO" id="GO:0003697">
    <property type="term" value="F:single-stranded DNA binding"/>
    <property type="evidence" value="ECO:0007669"/>
    <property type="project" value="InterPro"/>
</dbReference>
<dbReference type="AlphaFoldDB" id="Q2RLJ8"/>
<evidence type="ECO:0000259" key="1">
    <source>
        <dbReference type="Pfam" id="PF08401"/>
    </source>
</evidence>
<dbReference type="OrthoDB" id="9803716at2"/>
<dbReference type="Pfam" id="PF08401">
    <property type="entry name" value="ArdcN"/>
    <property type="match status" value="1"/>
</dbReference>
<dbReference type="EMBL" id="CP000232">
    <property type="protein sequence ID" value="ABC18691.1"/>
    <property type="molecule type" value="Genomic_DNA"/>
</dbReference>
<name>Q2RLJ8_MOOTA</name>
<dbReference type="KEGG" id="mta:Moth_0357"/>
<gene>
    <name evidence="2" type="ordered locus">Moth_0357</name>
</gene>
<reference evidence="2" key="1">
    <citation type="submission" date="2005-12" db="EMBL/GenBank/DDBJ databases">
        <title>Complete sequence of Moorella thermoacetica ATCC 39073.</title>
        <authorList>
            <consortium name="US DOE Joint Genome Institute"/>
            <person name="Copeland A."/>
            <person name="Lucas S."/>
            <person name="Lapidus A."/>
            <person name="Barry K."/>
            <person name="Detter J.C."/>
            <person name="Glavina T."/>
            <person name="Hammon N."/>
            <person name="Israni S."/>
            <person name="Pitluck S."/>
            <person name="Chertkov O."/>
            <person name="Saunders E.H."/>
            <person name="Brettin T."/>
            <person name="Bruce D."/>
            <person name="Han C."/>
            <person name="Tapia R."/>
            <person name="Gilna P."/>
            <person name="Schmutz J."/>
            <person name="Larimer F."/>
            <person name="Land M."/>
            <person name="Kyrpides N."/>
            <person name="Anderson I."/>
            <person name="Richardson P."/>
            <person name="Ragsdale S."/>
        </authorList>
    </citation>
    <scope>NUCLEOTIDE SEQUENCE</scope>
    <source>
        <strain evidence="2">ATCC 39073</strain>
    </source>
</reference>